<evidence type="ECO:0000256" key="3">
    <source>
        <dbReference type="ARBA" id="ARBA00012146"/>
    </source>
</evidence>
<dbReference type="Proteomes" id="UP001187192">
    <property type="component" value="Unassembled WGS sequence"/>
</dbReference>
<comment type="caution">
    <text evidence="8">The sequence shown here is derived from an EMBL/GenBank/DDBJ whole genome shotgun (WGS) entry which is preliminary data.</text>
</comment>
<evidence type="ECO:0000313" key="9">
    <source>
        <dbReference type="Proteomes" id="UP001187192"/>
    </source>
</evidence>
<dbReference type="PANTHER" id="PTHR10286">
    <property type="entry name" value="INORGANIC PYROPHOSPHATASE"/>
    <property type="match status" value="1"/>
</dbReference>
<comment type="catalytic activity">
    <reaction evidence="7">
        <text>diphosphate + H2O = 2 phosphate + H(+)</text>
        <dbReference type="Rhea" id="RHEA:24576"/>
        <dbReference type="ChEBI" id="CHEBI:15377"/>
        <dbReference type="ChEBI" id="CHEBI:15378"/>
        <dbReference type="ChEBI" id="CHEBI:33019"/>
        <dbReference type="ChEBI" id="CHEBI:43474"/>
        <dbReference type="EC" id="3.6.1.1"/>
    </reaction>
</comment>
<evidence type="ECO:0000256" key="1">
    <source>
        <dbReference type="ARBA" id="ARBA00001946"/>
    </source>
</evidence>
<dbReference type="InterPro" id="IPR008162">
    <property type="entry name" value="Pyrophosphatase"/>
</dbReference>
<dbReference type="AlphaFoldDB" id="A0AA88A5G8"/>
<name>A0AA88A5G8_FICCA</name>
<keyword evidence="9" id="KW-1185">Reference proteome</keyword>
<evidence type="ECO:0000256" key="5">
    <source>
        <dbReference type="ARBA" id="ARBA00022801"/>
    </source>
</evidence>
<comment type="similarity">
    <text evidence="2">Belongs to the PPase family.</text>
</comment>
<dbReference type="Pfam" id="PF00719">
    <property type="entry name" value="Pyrophosphatase"/>
    <property type="match status" value="1"/>
</dbReference>
<dbReference type="Gene3D" id="3.90.80.10">
    <property type="entry name" value="Inorganic pyrophosphatase"/>
    <property type="match status" value="1"/>
</dbReference>
<keyword evidence="4" id="KW-0479">Metal-binding</keyword>
<organism evidence="8 9">
    <name type="scientific">Ficus carica</name>
    <name type="common">Common fig</name>
    <dbReference type="NCBI Taxonomy" id="3494"/>
    <lineage>
        <taxon>Eukaryota</taxon>
        <taxon>Viridiplantae</taxon>
        <taxon>Streptophyta</taxon>
        <taxon>Embryophyta</taxon>
        <taxon>Tracheophyta</taxon>
        <taxon>Spermatophyta</taxon>
        <taxon>Magnoliopsida</taxon>
        <taxon>eudicotyledons</taxon>
        <taxon>Gunneridae</taxon>
        <taxon>Pentapetalae</taxon>
        <taxon>rosids</taxon>
        <taxon>fabids</taxon>
        <taxon>Rosales</taxon>
        <taxon>Moraceae</taxon>
        <taxon>Ficeae</taxon>
        <taxon>Ficus</taxon>
    </lineage>
</organism>
<keyword evidence="5" id="KW-0378">Hydrolase</keyword>
<dbReference type="SUPFAM" id="SSF50324">
    <property type="entry name" value="Inorganic pyrophosphatase"/>
    <property type="match status" value="1"/>
</dbReference>
<dbReference type="GO" id="GO:0005737">
    <property type="term" value="C:cytoplasm"/>
    <property type="evidence" value="ECO:0007669"/>
    <property type="project" value="InterPro"/>
</dbReference>
<evidence type="ECO:0000256" key="7">
    <source>
        <dbReference type="ARBA" id="ARBA00047820"/>
    </source>
</evidence>
<comment type="cofactor">
    <cofactor evidence="1">
        <name>Mg(2+)</name>
        <dbReference type="ChEBI" id="CHEBI:18420"/>
    </cofactor>
</comment>
<protein>
    <recommendedName>
        <fullName evidence="3">inorganic diphosphatase</fullName>
        <ecNumber evidence="3">3.6.1.1</ecNumber>
    </recommendedName>
</protein>
<gene>
    <name evidence="8" type="ORF">TIFTF001_015335</name>
</gene>
<dbReference type="EC" id="3.6.1.1" evidence="3"/>
<evidence type="ECO:0000313" key="8">
    <source>
        <dbReference type="EMBL" id="GMN46144.1"/>
    </source>
</evidence>
<dbReference type="GO" id="GO:0000287">
    <property type="term" value="F:magnesium ion binding"/>
    <property type="evidence" value="ECO:0007669"/>
    <property type="project" value="InterPro"/>
</dbReference>
<accession>A0AA88A5G8</accession>
<dbReference type="GO" id="GO:0006796">
    <property type="term" value="P:phosphate-containing compound metabolic process"/>
    <property type="evidence" value="ECO:0007669"/>
    <property type="project" value="InterPro"/>
</dbReference>
<evidence type="ECO:0000256" key="6">
    <source>
        <dbReference type="ARBA" id="ARBA00022842"/>
    </source>
</evidence>
<proteinExistence type="inferred from homology"/>
<dbReference type="InterPro" id="IPR036649">
    <property type="entry name" value="Pyrophosphatase_sf"/>
</dbReference>
<reference evidence="8" key="1">
    <citation type="submission" date="2023-07" db="EMBL/GenBank/DDBJ databases">
        <title>draft genome sequence of fig (Ficus carica).</title>
        <authorList>
            <person name="Takahashi T."/>
            <person name="Nishimura K."/>
        </authorList>
    </citation>
    <scope>NUCLEOTIDE SEQUENCE</scope>
</reference>
<sequence>MAMADGLGVRVSLQCCSSERVGRRSPSAAAAAATTATTGTSLAMEKTWDGKGNMRLGFVFSSFESDSIFLEASPWVSNEFVLFRNPIEGEKDDKIIGVCSNDPEFPHFSSISELPPHHLQEIRQYFEDNILP</sequence>
<evidence type="ECO:0000256" key="2">
    <source>
        <dbReference type="ARBA" id="ARBA00006220"/>
    </source>
</evidence>
<dbReference type="EMBL" id="BTGU01000022">
    <property type="protein sequence ID" value="GMN46144.1"/>
    <property type="molecule type" value="Genomic_DNA"/>
</dbReference>
<evidence type="ECO:0000256" key="4">
    <source>
        <dbReference type="ARBA" id="ARBA00022723"/>
    </source>
</evidence>
<dbReference type="GO" id="GO:0004427">
    <property type="term" value="F:inorganic diphosphate phosphatase activity"/>
    <property type="evidence" value="ECO:0007669"/>
    <property type="project" value="UniProtKB-EC"/>
</dbReference>
<keyword evidence="6" id="KW-0460">Magnesium</keyword>